<dbReference type="AlphaFoldDB" id="A0AA36MDY8"/>
<evidence type="ECO:0000256" key="1">
    <source>
        <dbReference type="SAM" id="Coils"/>
    </source>
</evidence>
<dbReference type="EMBL" id="CATQJL010000316">
    <property type="protein sequence ID" value="CAJ0606558.1"/>
    <property type="molecule type" value="Genomic_DNA"/>
</dbReference>
<evidence type="ECO:0000313" key="3">
    <source>
        <dbReference type="EMBL" id="CAJ0606558.1"/>
    </source>
</evidence>
<feature type="region of interest" description="Disordered" evidence="2">
    <location>
        <begin position="75"/>
        <end position="98"/>
    </location>
</feature>
<reference evidence="3" key="1">
    <citation type="submission" date="2023-07" db="EMBL/GenBank/DDBJ databases">
        <authorList>
            <consortium name="CYATHOMIX"/>
        </authorList>
    </citation>
    <scope>NUCLEOTIDE SEQUENCE</scope>
    <source>
        <strain evidence="3">N/A</strain>
    </source>
</reference>
<protein>
    <submittedName>
        <fullName evidence="3">Uncharacterized protein</fullName>
    </submittedName>
</protein>
<accession>A0AA36MDY8</accession>
<sequence>MDSHRKSRRSSILKVRQTEVEIETTTAVQSDNKQVLKRRVSFHNVKTVQNFEKGDLNLLEGSPFKEKIQETMSSDGILTPGRSTAHSTPSTASGIENNTHFADDTMTAFEKGPRERLTYNDVTRYSPIEMSFGDTTAMDAPCSPNDDNLLENSVSNNDTMAAFVKGNKARLSYDRITNYSLADMSLVETTVTDSTDAQNTAEAFGSTCHSSADMSISDNTFTTDVPQKGVLNTTRCSNVDMSLDSTADCSSRSSNDTQACLENIGKPRKLPSTLQSDHRVADRLFESSRYDITLDETIMAFVKAGQRKCIYQSPSHSPVEKLSSTTFCDDTALAFKGASNLTHTYVEEKEEIPTDSDMDVTSACTMHESEAEEKDTALNKTFDIVSSNKSCQSLAEASSAETTKEFTAIAVSNNEPCEIVALNNDGKLFEAEEEEEIVHNASIDGSLGKAEAMSILSATFTKTHLDSPGVVDRKRQRIMDKSEAMEEMEEQRRADVSSFQRMDPISIEHLFGEKMKGHAEEALASENMQGDSVATKLESTALCEISMDITQQNTDAVDVTQENEHGNRTALLGDTLHTLAEQVDDMEISAVQKNATTNESIYEFINESTYTKRDISILPSGSRFRPNASKDDTILSVKSLRDETTSLSCRMMFDSHSLQVNYVNVLDDQPDSNMIREQISEELATKINEMYQRSDKEFGLLLPELQEKDAVKALAVKNMATRALSFDDADMLQSARLLAEIEWANARSEVAKQAVLGTEQSIANDELELAQLIEDSRLCGQLDQLETEVQALKEELIETPSAAEASEIIRSYENALKEEEELDRKILKEEIEWLRDELQAARQRKEELRKENEELIEIERRLERNSATVRALKQQILDRRQMEPNSSN</sequence>
<evidence type="ECO:0000313" key="4">
    <source>
        <dbReference type="Proteomes" id="UP001176961"/>
    </source>
</evidence>
<proteinExistence type="predicted"/>
<keyword evidence="1" id="KW-0175">Coiled coil</keyword>
<organism evidence="3 4">
    <name type="scientific">Cylicocyclus nassatus</name>
    <name type="common">Nematode worm</name>
    <dbReference type="NCBI Taxonomy" id="53992"/>
    <lineage>
        <taxon>Eukaryota</taxon>
        <taxon>Metazoa</taxon>
        <taxon>Ecdysozoa</taxon>
        <taxon>Nematoda</taxon>
        <taxon>Chromadorea</taxon>
        <taxon>Rhabditida</taxon>
        <taxon>Rhabditina</taxon>
        <taxon>Rhabditomorpha</taxon>
        <taxon>Strongyloidea</taxon>
        <taxon>Strongylidae</taxon>
        <taxon>Cylicocyclus</taxon>
    </lineage>
</organism>
<comment type="caution">
    <text evidence="3">The sequence shown here is derived from an EMBL/GenBank/DDBJ whole genome shotgun (WGS) entry which is preliminary data.</text>
</comment>
<name>A0AA36MDY8_CYLNA</name>
<evidence type="ECO:0000256" key="2">
    <source>
        <dbReference type="SAM" id="MobiDB-lite"/>
    </source>
</evidence>
<keyword evidence="4" id="KW-1185">Reference proteome</keyword>
<dbReference type="Proteomes" id="UP001176961">
    <property type="component" value="Unassembled WGS sequence"/>
</dbReference>
<feature type="coiled-coil region" evidence="1">
    <location>
        <begin position="775"/>
        <end position="875"/>
    </location>
</feature>
<gene>
    <name evidence="3" type="ORF">CYNAS_LOCUS18541</name>
</gene>